<feature type="domain" description="HTH rpiR-type" evidence="1">
    <location>
        <begin position="15"/>
        <end position="92"/>
    </location>
</feature>
<dbReference type="Gene3D" id="1.10.10.10">
    <property type="entry name" value="Winged helix-like DNA-binding domain superfamily/Winged helix DNA-binding domain"/>
    <property type="match status" value="1"/>
</dbReference>
<accession>A0ABV9X4K8</accession>
<dbReference type="Gene3D" id="3.40.50.10490">
    <property type="entry name" value="Glucose-6-phosphate isomerase like protein, domain 1"/>
    <property type="match status" value="1"/>
</dbReference>
<dbReference type="PANTHER" id="PTHR30514">
    <property type="entry name" value="GLUCOKINASE"/>
    <property type="match status" value="1"/>
</dbReference>
<gene>
    <name evidence="2" type="ORF">ACFPRC_34505</name>
</gene>
<proteinExistence type="predicted"/>
<dbReference type="EMBL" id="JBHSJO010000001">
    <property type="protein sequence ID" value="MFC5019961.1"/>
    <property type="molecule type" value="Genomic_DNA"/>
</dbReference>
<comment type="caution">
    <text evidence="2">The sequence shown here is derived from an EMBL/GenBank/DDBJ whole genome shotgun (WGS) entry which is preliminary data.</text>
</comment>
<dbReference type="InterPro" id="IPR009057">
    <property type="entry name" value="Homeodomain-like_sf"/>
</dbReference>
<evidence type="ECO:0000259" key="1">
    <source>
        <dbReference type="PROSITE" id="PS51071"/>
    </source>
</evidence>
<protein>
    <submittedName>
        <fullName evidence="2">MurR/RpiR family transcriptional regulator</fullName>
    </submittedName>
</protein>
<dbReference type="SUPFAM" id="SSF46689">
    <property type="entry name" value="Homeodomain-like"/>
    <property type="match status" value="1"/>
</dbReference>
<evidence type="ECO:0000313" key="3">
    <source>
        <dbReference type="Proteomes" id="UP001595855"/>
    </source>
</evidence>
<dbReference type="InterPro" id="IPR047640">
    <property type="entry name" value="RpiR-like"/>
</dbReference>
<dbReference type="InterPro" id="IPR036388">
    <property type="entry name" value="WH-like_DNA-bd_sf"/>
</dbReference>
<dbReference type="Pfam" id="PF01418">
    <property type="entry name" value="HTH_6"/>
    <property type="match status" value="1"/>
</dbReference>
<dbReference type="InterPro" id="IPR046348">
    <property type="entry name" value="SIS_dom_sf"/>
</dbReference>
<dbReference type="PROSITE" id="PS51071">
    <property type="entry name" value="HTH_RPIR"/>
    <property type="match status" value="1"/>
</dbReference>
<dbReference type="SUPFAM" id="SSF53697">
    <property type="entry name" value="SIS domain"/>
    <property type="match status" value="1"/>
</dbReference>
<evidence type="ECO:0000313" key="2">
    <source>
        <dbReference type="EMBL" id="MFC5019961.1"/>
    </source>
</evidence>
<name>A0ABV9X4K8_9ACTN</name>
<keyword evidence="3" id="KW-1185">Reference proteome</keyword>
<organism evidence="2 3">
    <name type="scientific">Streptomyces lienomycini</name>
    <dbReference type="NCBI Taxonomy" id="284035"/>
    <lineage>
        <taxon>Bacteria</taxon>
        <taxon>Bacillati</taxon>
        <taxon>Actinomycetota</taxon>
        <taxon>Actinomycetes</taxon>
        <taxon>Kitasatosporales</taxon>
        <taxon>Streptomycetaceae</taxon>
        <taxon>Streptomyces</taxon>
    </lineage>
</organism>
<sequence length="300" mass="32193">MDVPEAGSVGPGGLARLRTAIRDLWEELSASERTVAQYLASAPAEQIMFASAQQLGTASGTSNATVVRALQHLGYAGLPALKRELAADFTASQAPEVRLRQRISHVGQDLESIWGDVFDEAQERIEQARRLTGTKSFERAVEVLAPAREVFCYGVAACEFGARHLALSLGRLGRRARFSGATGFAFADDLLPLAQGDAVAVFQPARPLHELAVLVERARAVGAGVVLITDELGERFGDRVDAVLTAPHTPTGNTNESLTGLLVADALLLAMTTLDETRAVEHSHQLTALRERLVTPPRRT</sequence>
<dbReference type="Proteomes" id="UP001595855">
    <property type="component" value="Unassembled WGS sequence"/>
</dbReference>
<dbReference type="RefSeq" id="WP_271414040.1">
    <property type="nucleotide sequence ID" value="NZ_BAAATN010000007.1"/>
</dbReference>
<dbReference type="InterPro" id="IPR000281">
    <property type="entry name" value="HTH_RpiR"/>
</dbReference>
<reference evidence="3" key="1">
    <citation type="journal article" date="2019" name="Int. J. Syst. Evol. Microbiol.">
        <title>The Global Catalogue of Microorganisms (GCM) 10K type strain sequencing project: providing services to taxonomists for standard genome sequencing and annotation.</title>
        <authorList>
            <consortium name="The Broad Institute Genomics Platform"/>
            <consortium name="The Broad Institute Genome Sequencing Center for Infectious Disease"/>
            <person name="Wu L."/>
            <person name="Ma J."/>
        </authorList>
    </citation>
    <scope>NUCLEOTIDE SEQUENCE [LARGE SCALE GENOMIC DNA]</scope>
    <source>
        <strain evidence="3">CGMCC 4.1542</strain>
    </source>
</reference>